<dbReference type="PROSITE" id="PS51352">
    <property type="entry name" value="THIOREDOXIN_2"/>
    <property type="match status" value="1"/>
</dbReference>
<evidence type="ECO:0000313" key="8">
    <source>
        <dbReference type="EMBL" id="MFC5627789.1"/>
    </source>
</evidence>
<keyword evidence="4" id="KW-1015">Disulfide bond</keyword>
<accession>A0ABW0U6A9</accession>
<proteinExistence type="predicted"/>
<evidence type="ECO:0000256" key="2">
    <source>
        <dbReference type="ARBA" id="ARBA00022748"/>
    </source>
</evidence>
<feature type="transmembrane region" description="Helical" evidence="6">
    <location>
        <begin position="12"/>
        <end position="31"/>
    </location>
</feature>
<keyword evidence="3" id="KW-0735">Signal-anchor</keyword>
<keyword evidence="9" id="KW-1185">Reference proteome</keyword>
<evidence type="ECO:0000256" key="3">
    <source>
        <dbReference type="ARBA" id="ARBA00022968"/>
    </source>
</evidence>
<evidence type="ECO:0000256" key="1">
    <source>
        <dbReference type="ARBA" id="ARBA00004196"/>
    </source>
</evidence>
<comment type="subcellular location">
    <subcellularLocation>
        <location evidence="1">Cell envelope</location>
    </subcellularLocation>
</comment>
<gene>
    <name evidence="8" type="primary">resA</name>
    <name evidence="8" type="ORF">ACFPTR_02635</name>
</gene>
<dbReference type="Gene3D" id="3.40.30.10">
    <property type="entry name" value="Glutaredoxin"/>
    <property type="match status" value="1"/>
</dbReference>
<organism evidence="8 9">
    <name type="scientific">Aliibacillus thermotolerans</name>
    <dbReference type="NCBI Taxonomy" id="1834418"/>
    <lineage>
        <taxon>Bacteria</taxon>
        <taxon>Bacillati</taxon>
        <taxon>Bacillota</taxon>
        <taxon>Bacilli</taxon>
        <taxon>Bacillales</taxon>
        <taxon>Bacillaceae</taxon>
        <taxon>Aliibacillus</taxon>
    </lineage>
</organism>
<evidence type="ECO:0000256" key="6">
    <source>
        <dbReference type="SAM" id="Phobius"/>
    </source>
</evidence>
<dbReference type="EMBL" id="JBHSPF010000015">
    <property type="protein sequence ID" value="MFC5627789.1"/>
    <property type="molecule type" value="Genomic_DNA"/>
</dbReference>
<dbReference type="PROSITE" id="PS00194">
    <property type="entry name" value="THIOREDOXIN_1"/>
    <property type="match status" value="1"/>
</dbReference>
<dbReference type="InterPro" id="IPR017937">
    <property type="entry name" value="Thioredoxin_CS"/>
</dbReference>
<evidence type="ECO:0000259" key="7">
    <source>
        <dbReference type="PROSITE" id="PS51352"/>
    </source>
</evidence>
<dbReference type="CDD" id="cd02966">
    <property type="entry name" value="TlpA_like_family"/>
    <property type="match status" value="1"/>
</dbReference>
<dbReference type="NCBIfam" id="NF002854">
    <property type="entry name" value="PRK03147.1"/>
    <property type="match status" value="1"/>
</dbReference>
<dbReference type="Pfam" id="PF00578">
    <property type="entry name" value="AhpC-TSA"/>
    <property type="match status" value="1"/>
</dbReference>
<dbReference type="InterPro" id="IPR013766">
    <property type="entry name" value="Thioredoxin_domain"/>
</dbReference>
<evidence type="ECO:0000313" key="9">
    <source>
        <dbReference type="Proteomes" id="UP001596143"/>
    </source>
</evidence>
<dbReference type="InterPro" id="IPR000866">
    <property type="entry name" value="AhpC/TSA"/>
</dbReference>
<reference evidence="9" key="1">
    <citation type="journal article" date="2019" name="Int. J. Syst. Evol. Microbiol.">
        <title>The Global Catalogue of Microorganisms (GCM) 10K type strain sequencing project: providing services to taxonomists for standard genome sequencing and annotation.</title>
        <authorList>
            <consortium name="The Broad Institute Genomics Platform"/>
            <consortium name="The Broad Institute Genome Sequencing Center for Infectious Disease"/>
            <person name="Wu L."/>
            <person name="Ma J."/>
        </authorList>
    </citation>
    <scope>NUCLEOTIDE SEQUENCE [LARGE SCALE GENOMIC DNA]</scope>
    <source>
        <strain evidence="9">CGMCC 1.15790</strain>
    </source>
</reference>
<dbReference type="RefSeq" id="WP_270896378.1">
    <property type="nucleotide sequence ID" value="NZ_JBHSPF010000015.1"/>
</dbReference>
<name>A0ABW0U6A9_9BACI</name>
<dbReference type="PANTHER" id="PTHR42852">
    <property type="entry name" value="THIOL:DISULFIDE INTERCHANGE PROTEIN DSBE"/>
    <property type="match status" value="1"/>
</dbReference>
<dbReference type="PANTHER" id="PTHR42852:SF6">
    <property type="entry name" value="THIOL:DISULFIDE INTERCHANGE PROTEIN DSBE"/>
    <property type="match status" value="1"/>
</dbReference>
<keyword evidence="6" id="KW-0472">Membrane</keyword>
<dbReference type="SUPFAM" id="SSF52833">
    <property type="entry name" value="Thioredoxin-like"/>
    <property type="match status" value="1"/>
</dbReference>
<sequence>MQILPNKKRKRFMMRSSILGAIAILLGYVLYANFIAEEKTLIQEGDIAPNFVLTTLEGEKVELEDYRGQGVFLNFWGTYCPPCEKEMPYMDNQYQVFKDRGVEILAVNVGESELVTERFVNRHDLSFPILRDPNRSVVDYYGVGPLPSTFLIDKNGEVVRVIEGGMTEEHIQGYMEEIAPS</sequence>
<protein>
    <submittedName>
        <fullName evidence="8">Thiol-disulfide oxidoreductase ResA</fullName>
    </submittedName>
</protein>
<keyword evidence="5" id="KW-0676">Redox-active center</keyword>
<evidence type="ECO:0000256" key="4">
    <source>
        <dbReference type="ARBA" id="ARBA00023157"/>
    </source>
</evidence>
<dbReference type="InterPro" id="IPR050553">
    <property type="entry name" value="Thioredoxin_ResA/DsbE_sf"/>
</dbReference>
<feature type="domain" description="Thioredoxin" evidence="7">
    <location>
        <begin position="42"/>
        <end position="180"/>
    </location>
</feature>
<evidence type="ECO:0000256" key="5">
    <source>
        <dbReference type="ARBA" id="ARBA00023284"/>
    </source>
</evidence>
<comment type="caution">
    <text evidence="8">The sequence shown here is derived from an EMBL/GenBank/DDBJ whole genome shotgun (WGS) entry which is preliminary data.</text>
</comment>
<dbReference type="Proteomes" id="UP001596143">
    <property type="component" value="Unassembled WGS sequence"/>
</dbReference>
<keyword evidence="6" id="KW-0812">Transmembrane</keyword>
<keyword evidence="2" id="KW-0201">Cytochrome c-type biogenesis</keyword>
<keyword evidence="6" id="KW-1133">Transmembrane helix</keyword>
<dbReference type="InterPro" id="IPR036249">
    <property type="entry name" value="Thioredoxin-like_sf"/>
</dbReference>